<protein>
    <submittedName>
        <fullName evidence="6">Restriction endonuclease subunit S</fullName>
    </submittedName>
</protein>
<comment type="similarity">
    <text evidence="1">Belongs to the type-I restriction system S methylase family.</text>
</comment>
<keyword evidence="4" id="KW-0175">Coiled coil</keyword>
<dbReference type="CDD" id="cd17263">
    <property type="entry name" value="RMtype1_S_AbaB8300I-TRD1-CR1_like"/>
    <property type="match status" value="1"/>
</dbReference>
<dbReference type="GO" id="GO:0004519">
    <property type="term" value="F:endonuclease activity"/>
    <property type="evidence" value="ECO:0007669"/>
    <property type="project" value="UniProtKB-KW"/>
</dbReference>
<evidence type="ECO:0000313" key="6">
    <source>
        <dbReference type="EMBL" id="MEY8764703.1"/>
    </source>
</evidence>
<dbReference type="InterPro" id="IPR044946">
    <property type="entry name" value="Restrct_endonuc_typeI_TRD_sf"/>
</dbReference>
<name>A0ABV4E0M2_9CLOT</name>
<dbReference type="RefSeq" id="WP_294183819.1">
    <property type="nucleotide sequence ID" value="NZ_JBGFFE010000027.1"/>
</dbReference>
<organism evidence="6 7">
    <name type="scientific">Clostridium lapidicellarium</name>
    <dbReference type="NCBI Taxonomy" id="3240931"/>
    <lineage>
        <taxon>Bacteria</taxon>
        <taxon>Bacillati</taxon>
        <taxon>Bacillota</taxon>
        <taxon>Clostridia</taxon>
        <taxon>Eubacteriales</taxon>
        <taxon>Clostridiaceae</taxon>
        <taxon>Clostridium</taxon>
    </lineage>
</organism>
<sequence length="382" mass="44191">MKFVKLKEICSAAQGVQIPKSKQIDSDADGYIRYLYIADFKDNGKRKYVKDIYRQKVVNAGDLIMANTGTPGVVFRGRHGVLSNNLFKINFDQSLLNRDYLFYYLSSIKFQNIIGNQMKCGVQKHLGHKILGEQLIPVLDLDSQFKIVKILDKIRDLINKRKVQMKILEDLIKSIFYNMFGDLRLNKYGWEEKELKDVCDKITDGTHDTPRKGENGVKFITGRNIKPFKLDLSDLKFISEADHRKIYRRCDPEYGDILYTNIGSGVGNAVFNPLHEEFSMKNVALLKLDKNRVNPIFMEYELNYLKNCILYKYCAGEAQAFLNLEVIGSLKLPIPPVKFQDKFAASVQYIRNQREKLQKSLKKLQECFDSLTQKVFNGELFD</sequence>
<dbReference type="EMBL" id="JBGFFE010000027">
    <property type="protein sequence ID" value="MEY8764703.1"/>
    <property type="molecule type" value="Genomic_DNA"/>
</dbReference>
<reference evidence="6 7" key="1">
    <citation type="submission" date="2024-08" db="EMBL/GenBank/DDBJ databases">
        <title>Clostridium lapicellarii sp. nov., and Clostridium renhuaiense sp. nov., two species isolated from the mud in a fermentation cellar used for producing sauce-flavour Chinese liquors.</title>
        <authorList>
            <person name="Yang F."/>
            <person name="Wang H."/>
            <person name="Chen L.Q."/>
            <person name="Zhou N."/>
            <person name="Lu J.J."/>
            <person name="Pu X.X."/>
            <person name="Wan B."/>
            <person name="Wang L."/>
            <person name="Liu S.J."/>
        </authorList>
    </citation>
    <scope>NUCLEOTIDE SEQUENCE [LARGE SCALE GENOMIC DNA]</scope>
    <source>
        <strain evidence="6 7">MT-113</strain>
    </source>
</reference>
<evidence type="ECO:0000313" key="7">
    <source>
        <dbReference type="Proteomes" id="UP001565220"/>
    </source>
</evidence>
<dbReference type="InterPro" id="IPR000055">
    <property type="entry name" value="Restrct_endonuc_typeI_TRD"/>
</dbReference>
<keyword evidence="6" id="KW-0378">Hydrolase</keyword>
<dbReference type="SUPFAM" id="SSF116734">
    <property type="entry name" value="DNA methylase specificity domain"/>
    <property type="match status" value="2"/>
</dbReference>
<dbReference type="PANTHER" id="PTHR30408:SF12">
    <property type="entry name" value="TYPE I RESTRICTION ENZYME MJAVIII SPECIFICITY SUBUNIT"/>
    <property type="match status" value="1"/>
</dbReference>
<evidence type="ECO:0000256" key="3">
    <source>
        <dbReference type="ARBA" id="ARBA00023125"/>
    </source>
</evidence>
<evidence type="ECO:0000256" key="1">
    <source>
        <dbReference type="ARBA" id="ARBA00010923"/>
    </source>
</evidence>
<gene>
    <name evidence="6" type="ORF">AB8S09_13845</name>
</gene>
<keyword evidence="3" id="KW-0238">DNA-binding</keyword>
<proteinExistence type="inferred from homology"/>
<dbReference type="Proteomes" id="UP001565220">
    <property type="component" value="Unassembled WGS sequence"/>
</dbReference>
<evidence type="ECO:0000256" key="2">
    <source>
        <dbReference type="ARBA" id="ARBA00022747"/>
    </source>
</evidence>
<dbReference type="Gene3D" id="3.90.220.20">
    <property type="entry name" value="DNA methylase specificity domains"/>
    <property type="match status" value="2"/>
</dbReference>
<dbReference type="CDD" id="cd17246">
    <property type="entry name" value="RMtype1_S_SonII-TRD2-CR2_like"/>
    <property type="match status" value="1"/>
</dbReference>
<keyword evidence="7" id="KW-1185">Reference proteome</keyword>
<dbReference type="PANTHER" id="PTHR30408">
    <property type="entry name" value="TYPE-1 RESTRICTION ENZYME ECOKI SPECIFICITY PROTEIN"/>
    <property type="match status" value="1"/>
</dbReference>
<evidence type="ECO:0000256" key="4">
    <source>
        <dbReference type="SAM" id="Coils"/>
    </source>
</evidence>
<keyword evidence="6" id="KW-0255">Endonuclease</keyword>
<keyword evidence="6" id="KW-0540">Nuclease</keyword>
<evidence type="ECO:0000259" key="5">
    <source>
        <dbReference type="Pfam" id="PF01420"/>
    </source>
</evidence>
<feature type="coiled-coil region" evidence="4">
    <location>
        <begin position="347"/>
        <end position="374"/>
    </location>
</feature>
<keyword evidence="2" id="KW-0680">Restriction system</keyword>
<feature type="domain" description="Type I restriction modification DNA specificity" evidence="5">
    <location>
        <begin position="2"/>
        <end position="162"/>
    </location>
</feature>
<dbReference type="Pfam" id="PF01420">
    <property type="entry name" value="Methylase_S"/>
    <property type="match status" value="2"/>
</dbReference>
<dbReference type="InterPro" id="IPR052021">
    <property type="entry name" value="Type-I_RS_S_subunit"/>
</dbReference>
<feature type="domain" description="Type I restriction modification DNA specificity" evidence="5">
    <location>
        <begin position="189"/>
        <end position="354"/>
    </location>
</feature>
<accession>A0ABV4E0M2</accession>
<comment type="caution">
    <text evidence="6">The sequence shown here is derived from an EMBL/GenBank/DDBJ whole genome shotgun (WGS) entry which is preliminary data.</text>
</comment>